<dbReference type="InterPro" id="IPR000626">
    <property type="entry name" value="Ubiquitin-like_dom"/>
</dbReference>
<gene>
    <name evidence="7" type="primary">TBCB</name>
</gene>
<feature type="domain" description="CAP-Gly" evidence="6">
    <location>
        <begin position="230"/>
        <end position="272"/>
    </location>
</feature>
<organism evidence="7 8">
    <name type="scientific">Bos mutus grunniens</name>
    <name type="common">Wild yak</name>
    <name type="synonym">Bos grunniens</name>
    <dbReference type="NCBI Taxonomy" id="30521"/>
    <lineage>
        <taxon>Eukaryota</taxon>
        <taxon>Metazoa</taxon>
        <taxon>Chordata</taxon>
        <taxon>Craniata</taxon>
        <taxon>Vertebrata</taxon>
        <taxon>Euteleostomi</taxon>
        <taxon>Mammalia</taxon>
        <taxon>Eutheria</taxon>
        <taxon>Laurasiatheria</taxon>
        <taxon>Artiodactyla</taxon>
        <taxon>Ruminantia</taxon>
        <taxon>Pecora</taxon>
        <taxon>Bovidae</taxon>
        <taxon>Bovinae</taxon>
        <taxon>Bos</taxon>
    </lineage>
</organism>
<dbReference type="GO" id="GO:0043014">
    <property type="term" value="F:alpha-tubulin binding"/>
    <property type="evidence" value="ECO:0007669"/>
    <property type="project" value="InterPro"/>
</dbReference>
<dbReference type="InterPro" id="IPR000938">
    <property type="entry name" value="CAP-Gly_domain"/>
</dbReference>
<evidence type="ECO:0000256" key="1">
    <source>
        <dbReference type="ARBA" id="ARBA00004496"/>
    </source>
</evidence>
<dbReference type="GO" id="GO:0051010">
    <property type="term" value="F:microtubule plus-end binding"/>
    <property type="evidence" value="ECO:0007669"/>
    <property type="project" value="TreeGrafter"/>
</dbReference>
<dbReference type="AlphaFoldDB" id="A0A8B9Y308"/>
<reference evidence="7" key="3">
    <citation type="submission" date="2025-09" db="UniProtKB">
        <authorList>
            <consortium name="Ensembl"/>
        </authorList>
    </citation>
    <scope>IDENTIFICATION</scope>
</reference>
<dbReference type="GO" id="GO:0005634">
    <property type="term" value="C:nucleus"/>
    <property type="evidence" value="ECO:0007669"/>
    <property type="project" value="TreeGrafter"/>
</dbReference>
<dbReference type="CDD" id="cd01789">
    <property type="entry name" value="Ubl_TBCB"/>
    <property type="match status" value="1"/>
</dbReference>
<name>A0A8B9Y308_BOSMU</name>
<dbReference type="GeneTree" id="ENSGT00940000156119"/>
<evidence type="ECO:0000313" key="8">
    <source>
        <dbReference type="Proteomes" id="UP000694520"/>
    </source>
</evidence>
<feature type="compositionally biased region" description="Basic and acidic residues" evidence="5">
    <location>
        <begin position="1"/>
        <end position="15"/>
    </location>
</feature>
<sequence length="291" mass="32644">MGAGSERRGVEGRDQEEMEGLPQRRKGARNEPRLQRLGTRPQRGGARWNLRFQRMGAGPGKIRGCRELRAGPNGVGPGIPSGSQRCKLQLVVGSPASCMELELYGPDDKFYCKLDQDDALLGSYPVDDGCRIHVIDHSGARLGEYEDISKVEKYEISQEAYEQRQDSIRSFLKRNKLGRFNEEERAQQEAENSQRLIEEEAQASTIPVGSRCEVRTPGQPPRRGTVMYVGLTDFKPGYWIGIRYDEPLGKNDGSVNGKRYFECQAKYGAFVKPSVVTVGDFPEEDYGLDEM</sequence>
<keyword evidence="8" id="KW-1185">Reference proteome</keyword>
<dbReference type="SMART" id="SM01052">
    <property type="entry name" value="CAP_GLY"/>
    <property type="match status" value="1"/>
</dbReference>
<dbReference type="FunFam" id="2.30.30.190:FF:000013">
    <property type="entry name" value="Tubulin-folding cofactor B"/>
    <property type="match status" value="1"/>
</dbReference>
<reference evidence="7" key="2">
    <citation type="submission" date="2025-08" db="UniProtKB">
        <authorList>
            <consortium name="Ensembl"/>
        </authorList>
    </citation>
    <scope>IDENTIFICATION</scope>
</reference>
<dbReference type="GO" id="GO:0031122">
    <property type="term" value="P:cytoplasmic microtubule organization"/>
    <property type="evidence" value="ECO:0007669"/>
    <property type="project" value="TreeGrafter"/>
</dbReference>
<dbReference type="GO" id="GO:0007021">
    <property type="term" value="P:tubulin complex assembly"/>
    <property type="evidence" value="ECO:0007669"/>
    <property type="project" value="InterPro"/>
</dbReference>
<evidence type="ECO:0000256" key="4">
    <source>
        <dbReference type="ARBA" id="ARBA00025779"/>
    </source>
</evidence>
<dbReference type="InterPro" id="IPR029071">
    <property type="entry name" value="Ubiquitin-like_domsf"/>
</dbReference>
<evidence type="ECO:0000256" key="2">
    <source>
        <dbReference type="ARBA" id="ARBA00022490"/>
    </source>
</evidence>
<dbReference type="Gene3D" id="3.10.20.90">
    <property type="entry name" value="Phosphatidylinositol 3-kinase Catalytic Subunit, Chain A, domain 1"/>
    <property type="match status" value="1"/>
</dbReference>
<accession>A0A8B9Y308</accession>
<reference evidence="7" key="1">
    <citation type="submission" date="2019-05" db="EMBL/GenBank/DDBJ databases">
        <authorList>
            <person name="Zhang S."/>
            <person name="Liu J."/>
        </authorList>
    </citation>
    <scope>NUCLEOTIDE SEQUENCE [LARGE SCALE GENOMIC DNA]</scope>
</reference>
<evidence type="ECO:0000256" key="5">
    <source>
        <dbReference type="SAM" id="MobiDB-lite"/>
    </source>
</evidence>
<proteinExistence type="inferred from homology"/>
<dbReference type="Pfam" id="PF14560">
    <property type="entry name" value="Ubiquitin_2"/>
    <property type="match status" value="1"/>
</dbReference>
<feature type="region of interest" description="Disordered" evidence="5">
    <location>
        <begin position="1"/>
        <end position="41"/>
    </location>
</feature>
<comment type="similarity">
    <text evidence="4">Belongs to the TBCB family.</text>
</comment>
<dbReference type="PANTHER" id="PTHR18916">
    <property type="entry name" value="DYNACTIN 1-RELATED MICROTUBULE-BINDING"/>
    <property type="match status" value="1"/>
</dbReference>
<dbReference type="Pfam" id="PF01302">
    <property type="entry name" value="CAP_GLY"/>
    <property type="match status" value="1"/>
</dbReference>
<protein>
    <submittedName>
        <fullName evidence="7">Tubulin folding cofactor B</fullName>
    </submittedName>
</protein>
<evidence type="ECO:0000259" key="6">
    <source>
        <dbReference type="PROSITE" id="PS50245"/>
    </source>
</evidence>
<evidence type="ECO:0000256" key="3">
    <source>
        <dbReference type="ARBA" id="ARBA00023186"/>
    </source>
</evidence>
<keyword evidence="3" id="KW-0143">Chaperone</keyword>
<dbReference type="Ensembl" id="ENSBGRT00000035273.1">
    <property type="protein sequence ID" value="ENSBGRP00000030495.1"/>
    <property type="gene ID" value="ENSBGRG00000019178.1"/>
</dbReference>
<dbReference type="GO" id="GO:0035371">
    <property type="term" value="C:microtubule plus-end"/>
    <property type="evidence" value="ECO:0007669"/>
    <property type="project" value="TreeGrafter"/>
</dbReference>
<dbReference type="PROSITE" id="PS50245">
    <property type="entry name" value="CAP_GLY_2"/>
    <property type="match status" value="1"/>
</dbReference>
<dbReference type="GO" id="GO:0005938">
    <property type="term" value="C:cell cortex"/>
    <property type="evidence" value="ECO:0007669"/>
    <property type="project" value="TreeGrafter"/>
</dbReference>
<evidence type="ECO:0000313" key="7">
    <source>
        <dbReference type="Ensembl" id="ENSBGRP00000030495.1"/>
    </source>
</evidence>
<dbReference type="GO" id="GO:0005829">
    <property type="term" value="C:cytosol"/>
    <property type="evidence" value="ECO:0007669"/>
    <property type="project" value="Ensembl"/>
</dbReference>
<comment type="subcellular location">
    <subcellularLocation>
        <location evidence="1">Cytoplasm</location>
    </subcellularLocation>
</comment>
<dbReference type="InterPro" id="IPR036859">
    <property type="entry name" value="CAP-Gly_dom_sf"/>
</dbReference>
<keyword evidence="2" id="KW-0963">Cytoplasm</keyword>
<dbReference type="SUPFAM" id="SSF74924">
    <property type="entry name" value="Cap-Gly domain"/>
    <property type="match status" value="1"/>
</dbReference>
<dbReference type="SUPFAM" id="SSF54236">
    <property type="entry name" value="Ubiquitin-like"/>
    <property type="match status" value="1"/>
</dbReference>
<dbReference type="PANTHER" id="PTHR18916:SF85">
    <property type="entry name" value="TUBULIN-FOLDING COFACTOR B"/>
    <property type="match status" value="1"/>
</dbReference>
<dbReference type="Proteomes" id="UP000694520">
    <property type="component" value="Chromosome 20"/>
</dbReference>
<dbReference type="InterPro" id="IPR045172">
    <property type="entry name" value="TBCB_Ubl"/>
</dbReference>
<dbReference type="GO" id="GO:0007023">
    <property type="term" value="P:post-chaperonin tubulin folding pathway"/>
    <property type="evidence" value="ECO:0007669"/>
    <property type="project" value="InterPro"/>
</dbReference>
<dbReference type="Gene3D" id="2.30.30.190">
    <property type="entry name" value="CAP Gly-rich-like domain"/>
    <property type="match status" value="1"/>
</dbReference>
<dbReference type="PROSITE" id="PS00845">
    <property type="entry name" value="CAP_GLY_1"/>
    <property type="match status" value="1"/>
</dbReference>